<organism evidence="2 3">
    <name type="scientific">Mycobacterium kansasii</name>
    <dbReference type="NCBI Taxonomy" id="1768"/>
    <lineage>
        <taxon>Bacteria</taxon>
        <taxon>Bacillati</taxon>
        <taxon>Actinomycetota</taxon>
        <taxon>Actinomycetes</taxon>
        <taxon>Mycobacteriales</taxon>
        <taxon>Mycobacteriaceae</taxon>
        <taxon>Mycobacterium</taxon>
    </lineage>
</organism>
<comment type="caution">
    <text evidence="2">The sequence shown here is derived from an EMBL/GenBank/DDBJ whole genome shotgun (WGS) entry which is preliminary data.</text>
</comment>
<protein>
    <submittedName>
        <fullName evidence="2">Uncharacterized protein</fullName>
    </submittedName>
</protein>
<feature type="region of interest" description="Disordered" evidence="1">
    <location>
        <begin position="1"/>
        <end position="39"/>
    </location>
</feature>
<proteinExistence type="predicted"/>
<evidence type="ECO:0000313" key="3">
    <source>
        <dbReference type="Proteomes" id="UP000189229"/>
    </source>
</evidence>
<gene>
    <name evidence="2" type="ORF">BZL30_7745</name>
</gene>
<evidence type="ECO:0000256" key="1">
    <source>
        <dbReference type="SAM" id="MobiDB-lite"/>
    </source>
</evidence>
<name>A0A1V3WLE0_MYCKA</name>
<sequence>MAGPRRFRTGFLHSSSPYAQHHRTPAAPSPPVTGLSLPHKSNPVTFTGCAFTYPPNWVQPKAFPA</sequence>
<dbReference type="AlphaFoldDB" id="A0A1V3WLE0"/>
<reference evidence="2 3" key="1">
    <citation type="submission" date="2017-02" db="EMBL/GenBank/DDBJ databases">
        <title>Complete genome sequences of Mycobacterium kansasii strains isolated from rhesus macaques.</title>
        <authorList>
            <person name="Panda A."/>
            <person name="Nagaraj S."/>
            <person name="Zhao X."/>
            <person name="Tettelin H."/>
            <person name="Detolla L.J."/>
        </authorList>
    </citation>
    <scope>NUCLEOTIDE SEQUENCE [LARGE SCALE GENOMIC DNA]</scope>
    <source>
        <strain evidence="2 3">11-3813</strain>
    </source>
</reference>
<accession>A0A1V3WLE0</accession>
<evidence type="ECO:0000313" key="2">
    <source>
        <dbReference type="EMBL" id="OOK67588.1"/>
    </source>
</evidence>
<dbReference type="EMBL" id="MVBM01000008">
    <property type="protein sequence ID" value="OOK67588.1"/>
    <property type="molecule type" value="Genomic_DNA"/>
</dbReference>
<dbReference type="Proteomes" id="UP000189229">
    <property type="component" value="Unassembled WGS sequence"/>
</dbReference>